<dbReference type="AlphaFoldDB" id="X1JTZ3"/>
<comment type="caution">
    <text evidence="1">The sequence shown here is derived from an EMBL/GenBank/DDBJ whole genome shotgun (WGS) entry which is preliminary data.</text>
</comment>
<reference evidence="1" key="1">
    <citation type="journal article" date="2014" name="Front. Microbiol.">
        <title>High frequency of phylogenetically diverse reductive dehalogenase-homologous genes in deep subseafloor sedimentary metagenomes.</title>
        <authorList>
            <person name="Kawai M."/>
            <person name="Futagami T."/>
            <person name="Toyoda A."/>
            <person name="Takaki Y."/>
            <person name="Nishi S."/>
            <person name="Hori S."/>
            <person name="Arai W."/>
            <person name="Tsubouchi T."/>
            <person name="Morono Y."/>
            <person name="Uchiyama I."/>
            <person name="Ito T."/>
            <person name="Fujiyama A."/>
            <person name="Inagaki F."/>
            <person name="Takami H."/>
        </authorList>
    </citation>
    <scope>NUCLEOTIDE SEQUENCE</scope>
    <source>
        <strain evidence="1">Expedition CK06-06</strain>
    </source>
</reference>
<feature type="non-terminal residue" evidence="1">
    <location>
        <position position="139"/>
    </location>
</feature>
<accession>X1JTZ3</accession>
<sequence>TITTLRAELQAPVIAPVFDIGTSTVTKVMTTPKLAYATIGSQSIISASLLEPALRTDLRTDLRTELRKDLKVGIASLNLQSPTSQTGQKSKLIQETETIQIPVLEPIVTPATIPTQTPITTPTTQTPTTITPLPLLTFR</sequence>
<protein>
    <submittedName>
        <fullName evidence="1">Uncharacterized protein</fullName>
    </submittedName>
</protein>
<name>X1JTZ3_9ZZZZ</name>
<proteinExistence type="predicted"/>
<gene>
    <name evidence="1" type="ORF">S03H2_69450</name>
</gene>
<organism evidence="1">
    <name type="scientific">marine sediment metagenome</name>
    <dbReference type="NCBI Taxonomy" id="412755"/>
    <lineage>
        <taxon>unclassified sequences</taxon>
        <taxon>metagenomes</taxon>
        <taxon>ecological metagenomes</taxon>
    </lineage>
</organism>
<evidence type="ECO:0000313" key="1">
    <source>
        <dbReference type="EMBL" id="GAH97522.1"/>
    </source>
</evidence>
<dbReference type="EMBL" id="BARU01045889">
    <property type="protein sequence ID" value="GAH97522.1"/>
    <property type="molecule type" value="Genomic_DNA"/>
</dbReference>
<feature type="non-terminal residue" evidence="1">
    <location>
        <position position="1"/>
    </location>
</feature>